<evidence type="ECO:0000256" key="1">
    <source>
        <dbReference type="SAM" id="MobiDB-lite"/>
    </source>
</evidence>
<organism evidence="2 3">
    <name type="scientific">Georgenia halophila</name>
    <dbReference type="NCBI Taxonomy" id="620889"/>
    <lineage>
        <taxon>Bacteria</taxon>
        <taxon>Bacillati</taxon>
        <taxon>Actinomycetota</taxon>
        <taxon>Actinomycetes</taxon>
        <taxon>Micrococcales</taxon>
        <taxon>Bogoriellaceae</taxon>
        <taxon>Georgenia</taxon>
    </lineage>
</organism>
<keyword evidence="3" id="KW-1185">Reference proteome</keyword>
<evidence type="ECO:0000313" key="2">
    <source>
        <dbReference type="EMBL" id="GAA4426746.1"/>
    </source>
</evidence>
<reference evidence="3" key="1">
    <citation type="journal article" date="2019" name="Int. J. Syst. Evol. Microbiol.">
        <title>The Global Catalogue of Microorganisms (GCM) 10K type strain sequencing project: providing services to taxonomists for standard genome sequencing and annotation.</title>
        <authorList>
            <consortium name="The Broad Institute Genomics Platform"/>
            <consortium name="The Broad Institute Genome Sequencing Center for Infectious Disease"/>
            <person name="Wu L."/>
            <person name="Ma J."/>
        </authorList>
    </citation>
    <scope>NUCLEOTIDE SEQUENCE [LARGE SCALE GENOMIC DNA]</scope>
    <source>
        <strain evidence="3">JCM 17810</strain>
    </source>
</reference>
<gene>
    <name evidence="2" type="ORF">GCM10023169_25880</name>
</gene>
<name>A0ABP8LE83_9MICO</name>
<dbReference type="Proteomes" id="UP001500622">
    <property type="component" value="Unassembled WGS sequence"/>
</dbReference>
<protein>
    <submittedName>
        <fullName evidence="2">Uncharacterized protein</fullName>
    </submittedName>
</protein>
<comment type="caution">
    <text evidence="2">The sequence shown here is derived from an EMBL/GenBank/DDBJ whole genome shotgun (WGS) entry which is preliminary data.</text>
</comment>
<feature type="compositionally biased region" description="Basic and acidic residues" evidence="1">
    <location>
        <begin position="15"/>
        <end position="42"/>
    </location>
</feature>
<sequence length="42" mass="4790">MPTWSFRGALGCMTDQDRDREPRDAKDESQDALEGEERFDAG</sequence>
<dbReference type="EMBL" id="BAABGN010000011">
    <property type="protein sequence ID" value="GAA4426746.1"/>
    <property type="molecule type" value="Genomic_DNA"/>
</dbReference>
<accession>A0ABP8LE83</accession>
<proteinExistence type="predicted"/>
<feature type="region of interest" description="Disordered" evidence="1">
    <location>
        <begin position="1"/>
        <end position="42"/>
    </location>
</feature>
<evidence type="ECO:0000313" key="3">
    <source>
        <dbReference type="Proteomes" id="UP001500622"/>
    </source>
</evidence>